<feature type="chain" id="PRO_5037915646" description="Lipoprotein" evidence="1">
    <location>
        <begin position="22"/>
        <end position="128"/>
    </location>
</feature>
<accession>A0A918DM46</accession>
<sequence length="128" mass="14097">MKNKLILFCTLCLLGACQGTAMSMVPALIINPSPEVKAELQQVLEQATGTPQIPLLETALTTSHKLLLERQALRDGQGRLLNGRHREPPLVFELYISAEECWLKQAGSERQFVLTLAKCRPASVSGQQ</sequence>
<dbReference type="AlphaFoldDB" id="A0A918DM46"/>
<evidence type="ECO:0000313" key="3">
    <source>
        <dbReference type="Proteomes" id="UP000606935"/>
    </source>
</evidence>
<gene>
    <name evidence="2" type="ORF">GCM10010982_28140</name>
</gene>
<keyword evidence="3" id="KW-1185">Reference proteome</keyword>
<name>A0A918DM46_9ALTE</name>
<evidence type="ECO:0008006" key="4">
    <source>
        <dbReference type="Google" id="ProtNLM"/>
    </source>
</evidence>
<evidence type="ECO:0000313" key="2">
    <source>
        <dbReference type="EMBL" id="GGO71708.1"/>
    </source>
</evidence>
<dbReference type="PROSITE" id="PS51257">
    <property type="entry name" value="PROKAR_LIPOPROTEIN"/>
    <property type="match status" value="1"/>
</dbReference>
<dbReference type="EMBL" id="BMLS01000004">
    <property type="protein sequence ID" value="GGO71708.1"/>
    <property type="molecule type" value="Genomic_DNA"/>
</dbReference>
<reference evidence="2" key="2">
    <citation type="submission" date="2020-09" db="EMBL/GenBank/DDBJ databases">
        <authorList>
            <person name="Sun Q."/>
            <person name="Zhou Y."/>
        </authorList>
    </citation>
    <scope>NUCLEOTIDE SEQUENCE</scope>
    <source>
        <strain evidence="2">CGMCC 1.7086</strain>
    </source>
</reference>
<organism evidence="2 3">
    <name type="scientific">Bowmanella pacifica</name>
    <dbReference type="NCBI Taxonomy" id="502051"/>
    <lineage>
        <taxon>Bacteria</taxon>
        <taxon>Pseudomonadati</taxon>
        <taxon>Pseudomonadota</taxon>
        <taxon>Gammaproteobacteria</taxon>
        <taxon>Alteromonadales</taxon>
        <taxon>Alteromonadaceae</taxon>
        <taxon>Bowmanella</taxon>
    </lineage>
</organism>
<dbReference type="RefSeq" id="WP_188696428.1">
    <property type="nucleotide sequence ID" value="NZ_BMLS01000004.1"/>
</dbReference>
<feature type="signal peptide" evidence="1">
    <location>
        <begin position="1"/>
        <end position="21"/>
    </location>
</feature>
<evidence type="ECO:0000256" key="1">
    <source>
        <dbReference type="SAM" id="SignalP"/>
    </source>
</evidence>
<proteinExistence type="predicted"/>
<dbReference type="Proteomes" id="UP000606935">
    <property type="component" value="Unassembled WGS sequence"/>
</dbReference>
<reference evidence="2" key="1">
    <citation type="journal article" date="2014" name="Int. J. Syst. Evol. Microbiol.">
        <title>Complete genome sequence of Corynebacterium casei LMG S-19264T (=DSM 44701T), isolated from a smear-ripened cheese.</title>
        <authorList>
            <consortium name="US DOE Joint Genome Institute (JGI-PGF)"/>
            <person name="Walter F."/>
            <person name="Albersmeier A."/>
            <person name="Kalinowski J."/>
            <person name="Ruckert C."/>
        </authorList>
    </citation>
    <scope>NUCLEOTIDE SEQUENCE</scope>
    <source>
        <strain evidence="2">CGMCC 1.7086</strain>
    </source>
</reference>
<comment type="caution">
    <text evidence="2">The sequence shown here is derived from an EMBL/GenBank/DDBJ whole genome shotgun (WGS) entry which is preliminary data.</text>
</comment>
<keyword evidence="1" id="KW-0732">Signal</keyword>
<protein>
    <recommendedName>
        <fullName evidence="4">Lipoprotein</fullName>
    </recommendedName>
</protein>